<protein>
    <submittedName>
        <fullName evidence="4">Response regulator</fullName>
    </submittedName>
</protein>
<dbReference type="CDD" id="cd00077">
    <property type="entry name" value="HDc"/>
    <property type="match status" value="1"/>
</dbReference>
<feature type="domain" description="Response regulatory" evidence="2">
    <location>
        <begin position="5"/>
        <end position="120"/>
    </location>
</feature>
<feature type="domain" description="HD-GYP" evidence="3">
    <location>
        <begin position="128"/>
        <end position="325"/>
    </location>
</feature>
<dbReference type="InterPro" id="IPR001789">
    <property type="entry name" value="Sig_transdc_resp-reg_receiver"/>
</dbReference>
<dbReference type="Pfam" id="PF13487">
    <property type="entry name" value="HD_5"/>
    <property type="match status" value="1"/>
</dbReference>
<evidence type="ECO:0000259" key="2">
    <source>
        <dbReference type="PROSITE" id="PS50110"/>
    </source>
</evidence>
<evidence type="ECO:0000313" key="5">
    <source>
        <dbReference type="Proteomes" id="UP000690515"/>
    </source>
</evidence>
<dbReference type="SMART" id="SM00448">
    <property type="entry name" value="REC"/>
    <property type="match status" value="1"/>
</dbReference>
<dbReference type="PANTHER" id="PTHR45228">
    <property type="entry name" value="CYCLIC DI-GMP PHOSPHODIESTERASE TM_0186-RELATED"/>
    <property type="match status" value="1"/>
</dbReference>
<dbReference type="InterPro" id="IPR037522">
    <property type="entry name" value="HD_GYP_dom"/>
</dbReference>
<dbReference type="SMART" id="SM00471">
    <property type="entry name" value="HDc"/>
    <property type="match status" value="1"/>
</dbReference>
<dbReference type="Pfam" id="PF00072">
    <property type="entry name" value="Response_reg"/>
    <property type="match status" value="1"/>
</dbReference>
<dbReference type="Gene3D" id="3.40.50.2300">
    <property type="match status" value="1"/>
</dbReference>
<proteinExistence type="predicted"/>
<comment type="caution">
    <text evidence="4">The sequence shown here is derived from an EMBL/GenBank/DDBJ whole genome shotgun (WGS) entry which is preliminary data.</text>
</comment>
<dbReference type="Proteomes" id="UP000690515">
    <property type="component" value="Unassembled WGS sequence"/>
</dbReference>
<dbReference type="EMBL" id="JAGSOY010000020">
    <property type="protein sequence ID" value="MBU2711487.1"/>
    <property type="molecule type" value="Genomic_DNA"/>
</dbReference>
<keyword evidence="5" id="KW-1185">Reference proteome</keyword>
<dbReference type="PROSITE" id="PS51832">
    <property type="entry name" value="HD_GYP"/>
    <property type="match status" value="1"/>
</dbReference>
<evidence type="ECO:0000256" key="1">
    <source>
        <dbReference type="PROSITE-ProRule" id="PRU00169"/>
    </source>
</evidence>
<organism evidence="4 5">
    <name type="scientific">Zooshikella harenae</name>
    <dbReference type="NCBI Taxonomy" id="2827238"/>
    <lineage>
        <taxon>Bacteria</taxon>
        <taxon>Pseudomonadati</taxon>
        <taxon>Pseudomonadota</taxon>
        <taxon>Gammaproteobacteria</taxon>
        <taxon>Oceanospirillales</taxon>
        <taxon>Zooshikellaceae</taxon>
        <taxon>Zooshikella</taxon>
    </lineage>
</organism>
<reference evidence="4 5" key="1">
    <citation type="submission" date="2021-04" db="EMBL/GenBank/DDBJ databases">
        <authorList>
            <person name="Pira H."/>
            <person name="Risdian C."/>
            <person name="Wink J."/>
        </authorList>
    </citation>
    <scope>NUCLEOTIDE SEQUENCE [LARGE SCALE GENOMIC DNA]</scope>
    <source>
        <strain evidence="4 5">WH53</strain>
    </source>
</reference>
<evidence type="ECO:0000259" key="3">
    <source>
        <dbReference type="PROSITE" id="PS51832"/>
    </source>
</evidence>
<evidence type="ECO:0000313" key="4">
    <source>
        <dbReference type="EMBL" id="MBU2711487.1"/>
    </source>
</evidence>
<sequence>MNRKPILCIDDEPCNLALVREILQGSYRLVFARNGTEGIEAVNKHQPSLILLDVEMPGMNGFEVAQYLKSSPSSVDIPIIFVTSLNQEIDEQTGFDVGGVDYISKPISPPILRARVRTHLSLIQVSALEASHRSAIHMLGEAGHFNDTDTGVHIWRMAAYTRLIAEEVGWSEEDAKLLELAAPMHDTGKIGIPDAILQKPGKLTSDEWLIMKKHSQIGFNILNQSQAPVFRLAAEIALNHHERWDGSGYPNGLANERIPETARIVAIADVFDALTMRRPYKEPWPLERTLKTMEEMADSHLDAHLVEVFFNILPNILETKKIWDEREKKMKVAE</sequence>
<feature type="modified residue" description="4-aspartylphosphate" evidence="1">
    <location>
        <position position="53"/>
    </location>
</feature>
<dbReference type="SUPFAM" id="SSF52172">
    <property type="entry name" value="CheY-like"/>
    <property type="match status" value="1"/>
</dbReference>
<keyword evidence="1" id="KW-0597">Phosphoprotein</keyword>
<dbReference type="SUPFAM" id="SSF109604">
    <property type="entry name" value="HD-domain/PDEase-like"/>
    <property type="match status" value="1"/>
</dbReference>
<dbReference type="PROSITE" id="PS50110">
    <property type="entry name" value="RESPONSE_REGULATORY"/>
    <property type="match status" value="1"/>
</dbReference>
<dbReference type="InterPro" id="IPR003607">
    <property type="entry name" value="HD/PDEase_dom"/>
</dbReference>
<dbReference type="Gene3D" id="1.10.3210.10">
    <property type="entry name" value="Hypothetical protein af1432"/>
    <property type="match status" value="1"/>
</dbReference>
<dbReference type="RefSeq" id="WP_215819644.1">
    <property type="nucleotide sequence ID" value="NZ_JAGSOY010000020.1"/>
</dbReference>
<dbReference type="InterPro" id="IPR052020">
    <property type="entry name" value="Cyclic_di-GMP/3'3'-cGAMP_PDE"/>
</dbReference>
<dbReference type="PANTHER" id="PTHR45228:SF5">
    <property type="entry name" value="CYCLIC DI-GMP PHOSPHODIESTERASE VC_1348-RELATED"/>
    <property type="match status" value="1"/>
</dbReference>
<gene>
    <name evidence="4" type="ORF">KCG35_10485</name>
</gene>
<name>A0ABS5ZBQ0_9GAMM</name>
<dbReference type="InterPro" id="IPR011006">
    <property type="entry name" value="CheY-like_superfamily"/>
</dbReference>
<accession>A0ABS5ZBQ0</accession>